<dbReference type="AlphaFoldDB" id="A0A381X9F2"/>
<dbReference type="InterPro" id="IPR013546">
    <property type="entry name" value="PII_UdlTrfase/GS_AdlTrfase"/>
</dbReference>
<evidence type="ECO:0000256" key="1">
    <source>
        <dbReference type="ARBA" id="ARBA00022679"/>
    </source>
</evidence>
<keyword evidence="1" id="KW-0808">Transferase</keyword>
<name>A0A381X9F2_9ZZZZ</name>
<dbReference type="InterPro" id="IPR005190">
    <property type="entry name" value="GlnE_rpt_dom"/>
</dbReference>
<dbReference type="PANTHER" id="PTHR30621">
    <property type="entry name" value="GLUTAMINE SYNTHETASE ADENYLYLTRANSFERASE"/>
    <property type="match status" value="1"/>
</dbReference>
<dbReference type="GO" id="GO:0008882">
    <property type="term" value="F:[glutamate-ammonia-ligase] adenylyltransferase activity"/>
    <property type="evidence" value="ECO:0007669"/>
    <property type="project" value="InterPro"/>
</dbReference>
<dbReference type="PANTHER" id="PTHR30621:SF0">
    <property type="entry name" value="BIFUNCTIONAL GLUTAMINE SYNTHETASE ADENYLYLTRANSFERASE_ADENYLYL-REMOVING ENZYME"/>
    <property type="match status" value="1"/>
</dbReference>
<feature type="compositionally biased region" description="Basic and acidic residues" evidence="7">
    <location>
        <begin position="1"/>
        <end position="10"/>
    </location>
</feature>
<dbReference type="Pfam" id="PF08335">
    <property type="entry name" value="GlnD_UR_UTase"/>
    <property type="match status" value="2"/>
</dbReference>
<feature type="domain" description="PII-uridylyltransferase/Glutamine-synthetase adenylyltransferase" evidence="9">
    <location>
        <begin position="324"/>
        <end position="455"/>
    </location>
</feature>
<evidence type="ECO:0000313" key="10">
    <source>
        <dbReference type="EMBL" id="SVA61395.1"/>
    </source>
</evidence>
<accession>A0A381X9F2</accession>
<dbReference type="NCBIfam" id="NF010706">
    <property type="entry name" value="PRK14108.1"/>
    <property type="match status" value="1"/>
</dbReference>
<evidence type="ECO:0000259" key="8">
    <source>
        <dbReference type="Pfam" id="PF03710"/>
    </source>
</evidence>
<dbReference type="Gene3D" id="1.20.120.1510">
    <property type="match status" value="1"/>
</dbReference>
<dbReference type="InterPro" id="IPR023057">
    <property type="entry name" value="GlnE"/>
</dbReference>
<dbReference type="SUPFAM" id="SSF81593">
    <property type="entry name" value="Nucleotidyltransferase substrate binding subunit/domain"/>
    <property type="match status" value="2"/>
</dbReference>
<feature type="region of interest" description="Disordered" evidence="7">
    <location>
        <begin position="1"/>
        <end position="28"/>
    </location>
</feature>
<evidence type="ECO:0000256" key="2">
    <source>
        <dbReference type="ARBA" id="ARBA00022695"/>
    </source>
</evidence>
<dbReference type="InterPro" id="IPR043519">
    <property type="entry name" value="NT_sf"/>
</dbReference>
<dbReference type="GO" id="GO:0000820">
    <property type="term" value="P:regulation of glutamine family amino acid metabolic process"/>
    <property type="evidence" value="ECO:0007669"/>
    <property type="project" value="TreeGrafter"/>
</dbReference>
<dbReference type="NCBIfam" id="NF008292">
    <property type="entry name" value="PRK11072.1"/>
    <property type="match status" value="1"/>
</dbReference>
<reference evidence="10" key="1">
    <citation type="submission" date="2018-05" db="EMBL/GenBank/DDBJ databases">
        <authorList>
            <person name="Lanie J.A."/>
            <person name="Ng W.-L."/>
            <person name="Kazmierczak K.M."/>
            <person name="Andrzejewski T.M."/>
            <person name="Davidsen T.M."/>
            <person name="Wayne K.J."/>
            <person name="Tettelin H."/>
            <person name="Glass J.I."/>
            <person name="Rusch D."/>
            <person name="Podicherti R."/>
            <person name="Tsui H.-C.T."/>
            <person name="Winkler M.E."/>
        </authorList>
    </citation>
    <scope>NUCLEOTIDE SEQUENCE</scope>
</reference>
<dbReference type="CDD" id="cd05401">
    <property type="entry name" value="NT_GlnE_GlnD_like"/>
    <property type="match status" value="2"/>
</dbReference>
<evidence type="ECO:0000256" key="4">
    <source>
        <dbReference type="ARBA" id="ARBA00022840"/>
    </source>
</evidence>
<sequence>MIFSFRKDDLPSASNPNRAERGRQNWLSNGRNTNSYQLILNQERGKMLFDAILGNSPFLSQIIEQEAEFALHLFKNGPEKTFADILQRLDAWRDQEIYTNEIMPFLRRSKKQVALVIAVADIAGVWSIEKVMGRLSEFAEIAISLACCHILARQSQEDKIQIKHTHNPERSSGYFILALGKLGARELNYSSDVDLVVFYDPVVLGANNRGIGNQIAIQATKSLIRILGEQTSDGYVLRVDLRLRPDPGSNPIAVSINSAQRYYENAGQNWERMAFIRARPIAGDIELGKKFLLSLQPFMWRKNLDFAAIEDIHSIKRQISSRPIRNSNELNGHNIKLGKGGIREIEFFVQTQQLIWAGRYPELRHEYLLKATSALMEEGKISKETAQEIRAAYLFLRKIEHRLQMINDQQTHQLPKSDQDLENVAIFSGFGNVTEFKDSLLSVLNCVQEHYADLFETSPNLSLDGSLVFTGNELHPDTNLTLKTMGFSQPKSVFNIVSGWHYGRYPATRDERSRQLLTELMPQLLSTLSNTIDPDFALTRFDRFLQKLPSGVQFFSLIKSNQKLLEFLALIMGDTPSLAEWLSRSPTLFDSLITEEITQPIENSYNLKSRTISARLPEGNIEDFLDLTRRSANEQKFKIQIQVLQNIINTETASQLLTNLAQTVFQQIWQAVERDFVRQHGKLLDSNMIAIAYGKFGGRELMPESDLDLVFLYNIDDSVEKSDGVRPLQPTLYFTRLAQRICSALSAPTAEGKLYEIDIRLRPTGRVGPAVVQIDRYFEYLKTQAWTWELMALTRARPVAGPEEVQTMVCEGIRTTLTSITNEEKLRVDAVEMRKKMITQQKDTSKWNIKHRIGGLVDIEFILQFLQLANANHNDQILSTSTLSALRRLKTANILCESAANSLEEALQFLQWLQFMIRIIGPNF</sequence>
<evidence type="ECO:0000256" key="5">
    <source>
        <dbReference type="ARBA" id="ARBA00022842"/>
    </source>
</evidence>
<evidence type="ECO:0000256" key="7">
    <source>
        <dbReference type="SAM" id="MobiDB-lite"/>
    </source>
</evidence>
<keyword evidence="6" id="KW-0511">Multifunctional enzyme</keyword>
<evidence type="ECO:0008006" key="11">
    <source>
        <dbReference type="Google" id="ProtNLM"/>
    </source>
</evidence>
<feature type="non-terminal residue" evidence="10">
    <location>
        <position position="924"/>
    </location>
</feature>
<gene>
    <name evidence="10" type="ORF">METZ01_LOCUS114249</name>
</gene>
<keyword evidence="2" id="KW-0548">Nucleotidyltransferase</keyword>
<feature type="domain" description="Glutamate-ammonia ligase adenylyltransferase repeated" evidence="8">
    <location>
        <begin position="568"/>
        <end position="807"/>
    </location>
</feature>
<feature type="domain" description="Glutamate-ammonia ligase adenylyltransferase repeated" evidence="8">
    <location>
        <begin position="51"/>
        <end position="292"/>
    </location>
</feature>
<feature type="domain" description="PII-uridylyltransferase/Glutamine-synthetase adenylyltransferase" evidence="9">
    <location>
        <begin position="827"/>
        <end position="919"/>
    </location>
</feature>
<dbReference type="Gene3D" id="3.30.460.10">
    <property type="entry name" value="Beta Polymerase, domain 2"/>
    <property type="match status" value="2"/>
</dbReference>
<evidence type="ECO:0000256" key="3">
    <source>
        <dbReference type="ARBA" id="ARBA00022741"/>
    </source>
</evidence>
<dbReference type="GO" id="GO:0005829">
    <property type="term" value="C:cytosol"/>
    <property type="evidence" value="ECO:0007669"/>
    <property type="project" value="TreeGrafter"/>
</dbReference>
<organism evidence="10">
    <name type="scientific">marine metagenome</name>
    <dbReference type="NCBI Taxonomy" id="408172"/>
    <lineage>
        <taxon>unclassified sequences</taxon>
        <taxon>metagenomes</taxon>
        <taxon>ecological metagenomes</taxon>
    </lineage>
</organism>
<proteinExistence type="predicted"/>
<dbReference type="Pfam" id="PF03710">
    <property type="entry name" value="GlnE"/>
    <property type="match status" value="2"/>
</dbReference>
<evidence type="ECO:0000259" key="9">
    <source>
        <dbReference type="Pfam" id="PF08335"/>
    </source>
</evidence>
<keyword evidence="3" id="KW-0547">Nucleotide-binding</keyword>
<dbReference type="EMBL" id="UINC01014387">
    <property type="protein sequence ID" value="SVA61395.1"/>
    <property type="molecule type" value="Genomic_DNA"/>
</dbReference>
<dbReference type="SUPFAM" id="SSF81301">
    <property type="entry name" value="Nucleotidyltransferase"/>
    <property type="match status" value="2"/>
</dbReference>
<keyword evidence="4" id="KW-0067">ATP-binding</keyword>
<evidence type="ECO:0000256" key="6">
    <source>
        <dbReference type="ARBA" id="ARBA00023268"/>
    </source>
</evidence>
<dbReference type="GO" id="GO:0005524">
    <property type="term" value="F:ATP binding"/>
    <property type="evidence" value="ECO:0007669"/>
    <property type="project" value="UniProtKB-KW"/>
</dbReference>
<dbReference type="Gene3D" id="1.20.120.330">
    <property type="entry name" value="Nucleotidyltransferases domain 2"/>
    <property type="match status" value="2"/>
</dbReference>
<protein>
    <recommendedName>
        <fullName evidence="11">Glutamate-ammonia ligase adenylyltransferase repeated domain-containing protein</fullName>
    </recommendedName>
</protein>
<keyword evidence="5" id="KW-0460">Magnesium</keyword>